<keyword evidence="2" id="KW-1185">Reference proteome</keyword>
<gene>
    <name evidence="1" type="ORF">PVK06_012111</name>
</gene>
<proteinExistence type="predicted"/>
<protein>
    <submittedName>
        <fullName evidence="1">Uncharacterized protein</fullName>
    </submittedName>
</protein>
<organism evidence="1 2">
    <name type="scientific">Gossypium arboreum</name>
    <name type="common">Tree cotton</name>
    <name type="synonym">Gossypium nanking</name>
    <dbReference type="NCBI Taxonomy" id="29729"/>
    <lineage>
        <taxon>Eukaryota</taxon>
        <taxon>Viridiplantae</taxon>
        <taxon>Streptophyta</taxon>
        <taxon>Embryophyta</taxon>
        <taxon>Tracheophyta</taxon>
        <taxon>Spermatophyta</taxon>
        <taxon>Magnoliopsida</taxon>
        <taxon>eudicotyledons</taxon>
        <taxon>Gunneridae</taxon>
        <taxon>Pentapetalae</taxon>
        <taxon>rosids</taxon>
        <taxon>malvids</taxon>
        <taxon>Malvales</taxon>
        <taxon>Malvaceae</taxon>
        <taxon>Malvoideae</taxon>
        <taxon>Gossypium</taxon>
    </lineage>
</organism>
<comment type="caution">
    <text evidence="1">The sequence shown here is derived from an EMBL/GenBank/DDBJ whole genome shotgun (WGS) entry which is preliminary data.</text>
</comment>
<accession>A0ABR0QB98</accession>
<dbReference type="Proteomes" id="UP001358586">
    <property type="component" value="Chromosome 4"/>
</dbReference>
<dbReference type="EMBL" id="JARKNE010000004">
    <property type="protein sequence ID" value="KAK5836327.1"/>
    <property type="molecule type" value="Genomic_DNA"/>
</dbReference>
<evidence type="ECO:0000313" key="1">
    <source>
        <dbReference type="EMBL" id="KAK5836327.1"/>
    </source>
</evidence>
<name>A0ABR0QB98_GOSAR</name>
<evidence type="ECO:0000313" key="2">
    <source>
        <dbReference type="Proteomes" id="UP001358586"/>
    </source>
</evidence>
<sequence length="54" mass="5978">MEERSSVSWNAAVVGSSRRQRILPAAVEAIGHHQSSRRQHSDLSQAFALQCMIS</sequence>
<reference evidence="1 2" key="1">
    <citation type="submission" date="2023-03" db="EMBL/GenBank/DDBJ databases">
        <title>WGS of Gossypium arboreum.</title>
        <authorList>
            <person name="Yu D."/>
        </authorList>
    </citation>
    <scope>NUCLEOTIDE SEQUENCE [LARGE SCALE GENOMIC DNA]</scope>
    <source>
        <tissue evidence="1">Leaf</tissue>
    </source>
</reference>